<dbReference type="Proteomes" id="UP001191082">
    <property type="component" value="Unassembled WGS sequence"/>
</dbReference>
<accession>A0ABY2XDH0</accession>
<dbReference type="InterPro" id="IPR023393">
    <property type="entry name" value="START-like_dom_sf"/>
</dbReference>
<evidence type="ECO:0000313" key="1">
    <source>
        <dbReference type="EMBL" id="TMV14415.1"/>
    </source>
</evidence>
<keyword evidence="2" id="KW-1185">Reference proteome</keyword>
<sequence length="168" mass="18953">MSHQTCRVHRGNGKAVGDLMRTVTLEHKYDAPAHLVWALATDLDALGDVMDGIVTFEGLPSGRVYEGQKITVQVSLFGRLPPQPYYMEVVECDDEAMILRSFEQGAGVKSWRHTLTVEPTQSGSVLRDVIEIDAGWMTWAFALWAKYLYGKRHEPRVRMLAEMQAEQS</sequence>
<gene>
    <name evidence="1" type="ORF">FGK64_00010</name>
</gene>
<dbReference type="SUPFAM" id="SSF55961">
    <property type="entry name" value="Bet v1-like"/>
    <property type="match status" value="1"/>
</dbReference>
<dbReference type="Gene3D" id="3.30.530.20">
    <property type="match status" value="1"/>
</dbReference>
<reference evidence="1 2" key="1">
    <citation type="submission" date="2019-05" db="EMBL/GenBank/DDBJ databases">
        <title>Marivita sp. nov. isolated from sea sediment.</title>
        <authorList>
            <person name="Kim W."/>
        </authorList>
    </citation>
    <scope>NUCLEOTIDE SEQUENCE [LARGE SCALE GENOMIC DNA]</scope>
    <source>
        <strain evidence="1 2">CAU 1492</strain>
    </source>
</reference>
<proteinExistence type="predicted"/>
<dbReference type="Pfam" id="PF10604">
    <property type="entry name" value="Polyketide_cyc2"/>
    <property type="match status" value="1"/>
</dbReference>
<protein>
    <recommendedName>
        <fullName evidence="3">Polyketide cyclase / dehydrase and lipid transport</fullName>
    </recommendedName>
</protein>
<evidence type="ECO:0000313" key="2">
    <source>
        <dbReference type="Proteomes" id="UP001191082"/>
    </source>
</evidence>
<organism evidence="1 2">
    <name type="scientific">Arenibacterium halophilum</name>
    <dbReference type="NCBI Taxonomy" id="2583821"/>
    <lineage>
        <taxon>Bacteria</taxon>
        <taxon>Pseudomonadati</taxon>
        <taxon>Pseudomonadota</taxon>
        <taxon>Alphaproteobacteria</taxon>
        <taxon>Rhodobacterales</taxon>
        <taxon>Paracoccaceae</taxon>
        <taxon>Arenibacterium</taxon>
    </lineage>
</organism>
<name>A0ABY2XDH0_9RHOB</name>
<dbReference type="EMBL" id="VCPC01000001">
    <property type="protein sequence ID" value="TMV14415.1"/>
    <property type="molecule type" value="Genomic_DNA"/>
</dbReference>
<dbReference type="InterPro" id="IPR019587">
    <property type="entry name" value="Polyketide_cyclase/dehydratase"/>
</dbReference>
<evidence type="ECO:0008006" key="3">
    <source>
        <dbReference type="Google" id="ProtNLM"/>
    </source>
</evidence>
<comment type="caution">
    <text evidence="1">The sequence shown here is derived from an EMBL/GenBank/DDBJ whole genome shotgun (WGS) entry which is preliminary data.</text>
</comment>